<feature type="transmembrane region" description="Helical" evidence="6">
    <location>
        <begin position="454"/>
        <end position="472"/>
    </location>
</feature>
<dbReference type="EMBL" id="BX571661">
    <property type="protein sequence ID" value="CAE10607.1"/>
    <property type="molecule type" value="Genomic_DNA"/>
</dbReference>
<keyword evidence="3 6" id="KW-0812">Transmembrane</keyword>
<comment type="similarity">
    <text evidence="2">Belongs to the oxidase-dependent Fe transporter (OFeT) (TC 9.A.10.1) family.</text>
</comment>
<dbReference type="HOGENOM" id="CLU_023979_1_0_7"/>
<comment type="subcellular location">
    <subcellularLocation>
        <location evidence="1">Membrane</location>
        <topology evidence="1">Multi-pass membrane protein</topology>
    </subcellularLocation>
</comment>
<dbReference type="PANTHER" id="PTHR31632">
    <property type="entry name" value="IRON TRANSPORTER FTH1"/>
    <property type="match status" value="1"/>
</dbReference>
<dbReference type="PANTHER" id="PTHR31632:SF2">
    <property type="entry name" value="PLASMA MEMBRANE IRON PERMEASE"/>
    <property type="match status" value="1"/>
</dbReference>
<accession>Q7MR93</accession>
<dbReference type="AlphaFoldDB" id="Q7MR93"/>
<dbReference type="Proteomes" id="UP000000422">
    <property type="component" value="Chromosome"/>
</dbReference>
<reference evidence="7 8" key="1">
    <citation type="journal article" date="2003" name="Proc. Natl. Acad. Sci. U.S.A.">
        <title>Complete genome sequence and analysis of Wolinella succinogenes.</title>
        <authorList>
            <person name="Baar C."/>
            <person name="Eppinger M."/>
            <person name="Raddatz G."/>
            <person name="Simon JM."/>
            <person name="Lanz C."/>
            <person name="Klimmek O."/>
            <person name="Nandakumar R."/>
            <person name="Gross R."/>
            <person name="Rosinus A."/>
            <person name="Keller H."/>
            <person name="Jagtap P."/>
            <person name="Linke B."/>
            <person name="Meyer F."/>
            <person name="Lederer H."/>
            <person name="Schuster S.C."/>
        </authorList>
    </citation>
    <scope>NUCLEOTIDE SEQUENCE [LARGE SCALE GENOMIC DNA]</scope>
    <source>
        <strain evidence="8">ATCC 29543 / DSM 1740 / CCUG 13145 / JCM 31913 / LMG 7466 / NCTC 11488 / FDC 602W</strain>
    </source>
</reference>
<evidence type="ECO:0000256" key="5">
    <source>
        <dbReference type="ARBA" id="ARBA00023136"/>
    </source>
</evidence>
<dbReference type="GO" id="GO:0033573">
    <property type="term" value="C:high-affinity iron permease complex"/>
    <property type="evidence" value="ECO:0007669"/>
    <property type="project" value="InterPro"/>
</dbReference>
<evidence type="ECO:0000256" key="6">
    <source>
        <dbReference type="SAM" id="Phobius"/>
    </source>
</evidence>
<organism evidence="8">
    <name type="scientific">Wolinella succinogenes (strain ATCC 29543 / DSM 1740 / CCUG 13145 / JCM 31913 / LMG 7466 / NCTC 11488 / FDC 602W)</name>
    <name type="common">Vibrio succinogenes</name>
    <dbReference type="NCBI Taxonomy" id="273121"/>
    <lineage>
        <taxon>Bacteria</taxon>
        <taxon>Pseudomonadati</taxon>
        <taxon>Campylobacterota</taxon>
        <taxon>Epsilonproteobacteria</taxon>
        <taxon>Campylobacterales</taxon>
        <taxon>Helicobacteraceae</taxon>
        <taxon>Wolinella</taxon>
    </lineage>
</organism>
<dbReference type="STRING" id="273121.WS1566"/>
<evidence type="ECO:0000313" key="8">
    <source>
        <dbReference type="Proteomes" id="UP000000422"/>
    </source>
</evidence>
<feature type="transmembrane region" description="Helical" evidence="6">
    <location>
        <begin position="380"/>
        <end position="409"/>
    </location>
</feature>
<dbReference type="Pfam" id="PF03239">
    <property type="entry name" value="FTR1"/>
    <property type="match status" value="1"/>
</dbReference>
<sequence length="641" mass="71113">MKIFFRFLMILILPTLLLARNLDYADIMSRIKQTFQESLTLYEKGEQEEAKLVAQSAYFELFENLEGPIRINVSGRKAYAMESKFVKIRKLISEGAPLGEVKALMESLSLEMDEVLPKLEKGVKLVAERSEEPHEVKESSLNSSSLAERGLDARWQALLGQIELKYAKAIEALQKGDKEEAKRLVIAAQFEDYRNGMAETAIRRHLSQIRDGQIQSEMGKIVRSINGGEEANELKEELSRVTQQIRLALADLPAEAAELAKVKVENLPKEEQVRQDFAPTIEALRAQTQKALALYKEGKGRQAMSLVQDSYFDIFEASGMEVKIGAVDATLKTSIEGTFSQIVALMKNGSKEEIVERSMEILYAQLEEGASKLQGASTPWALFIYSLIIILREGVEALIVITAVIAYLIKSGNAHRLALVYSSLWAAIALSFVTAVVMNYLFNASGESREMLEGITMLVAVLLLFYVGFWLLSNAHAKKWSQYISGKVSESLSSGSAKALWFTVFLAVYREGAETVLFYQALLFDAQGAGGYSLIALGFGVGLVVLVVLYYLLKWGAVKIPIRPFFMATSAVIFYMSVVFAGKGIMELVEGKVFEPTLIEGFPTVAWLGVYPYMESLLPQAVLLLGVILGSVYIKIQAKRA</sequence>
<evidence type="ECO:0000256" key="3">
    <source>
        <dbReference type="ARBA" id="ARBA00022692"/>
    </source>
</evidence>
<dbReference type="GO" id="GO:0015093">
    <property type="term" value="F:ferrous iron transmembrane transporter activity"/>
    <property type="evidence" value="ECO:0007669"/>
    <property type="project" value="TreeGrafter"/>
</dbReference>
<evidence type="ECO:0000313" key="7">
    <source>
        <dbReference type="EMBL" id="CAE10607.1"/>
    </source>
</evidence>
<feature type="transmembrane region" description="Helical" evidence="6">
    <location>
        <begin position="565"/>
        <end position="586"/>
    </location>
</feature>
<feature type="transmembrane region" description="Helical" evidence="6">
    <location>
        <begin position="418"/>
        <end position="442"/>
    </location>
</feature>
<evidence type="ECO:0000256" key="1">
    <source>
        <dbReference type="ARBA" id="ARBA00004141"/>
    </source>
</evidence>
<keyword evidence="8" id="KW-1185">Reference proteome</keyword>
<evidence type="ECO:0000256" key="2">
    <source>
        <dbReference type="ARBA" id="ARBA00008333"/>
    </source>
</evidence>
<dbReference type="RefSeq" id="WP_011139391.1">
    <property type="nucleotide sequence ID" value="NC_005090.1"/>
</dbReference>
<proteinExistence type="inferred from homology"/>
<protein>
    <submittedName>
        <fullName evidence="7">Uncharacterized protein</fullName>
    </submittedName>
</protein>
<evidence type="ECO:0000256" key="4">
    <source>
        <dbReference type="ARBA" id="ARBA00022989"/>
    </source>
</evidence>
<keyword evidence="4 6" id="KW-1133">Transmembrane helix</keyword>
<dbReference type="KEGG" id="wsu:WS1566"/>
<gene>
    <name evidence="7" type="ordered locus">WS1566</name>
</gene>
<name>Q7MR93_WOLSU</name>
<keyword evidence="5 6" id="KW-0472">Membrane</keyword>
<feature type="transmembrane region" description="Helical" evidence="6">
    <location>
        <begin position="529"/>
        <end position="553"/>
    </location>
</feature>
<feature type="transmembrane region" description="Helical" evidence="6">
    <location>
        <begin position="617"/>
        <end position="636"/>
    </location>
</feature>
<dbReference type="InterPro" id="IPR004923">
    <property type="entry name" value="FTR1/Fip1/EfeU"/>
</dbReference>
<dbReference type="eggNOG" id="COG0672">
    <property type="taxonomic scope" value="Bacteria"/>
</dbReference>